<proteinExistence type="predicted"/>
<accession>A0A9W7Y311</accession>
<protein>
    <submittedName>
        <fullName evidence="1">Uncharacterized protein</fullName>
    </submittedName>
</protein>
<comment type="caution">
    <text evidence="1">The sequence shown here is derived from an EMBL/GenBank/DDBJ whole genome shotgun (WGS) entry which is preliminary data.</text>
</comment>
<keyword evidence="2" id="KW-1185">Reference proteome</keyword>
<dbReference type="EMBL" id="JANBOJ010000054">
    <property type="protein sequence ID" value="KAJ1723770.1"/>
    <property type="molecule type" value="Genomic_DNA"/>
</dbReference>
<evidence type="ECO:0000313" key="2">
    <source>
        <dbReference type="Proteomes" id="UP001149813"/>
    </source>
</evidence>
<feature type="non-terminal residue" evidence="1">
    <location>
        <position position="607"/>
    </location>
</feature>
<sequence length="607" mass="69681">ARYSSLTRSKLFPYAVSSRLSLFCRRYALESQSDLSAESMANIVRYVRSIQAKGLPVAWHELSSTHNLSEVDLKQAVAEDTAERQKQEVLSDKITEAATNPDRFFDKEKGRCNWEALAAEFGLPLIDCLLAFDPSKSPHAVRSMPEPNEWPHEDRAMLSSLIRNTFNDLVMTDWALAGLYMNAKPDSCKAAAQIIKKSRMTPALFEDIQRHRDKGLKWCEIYSIYPYHPTMVALRNAYYRYKRGIMNSGCSAVWTKADSQRLSDLVSKHRIIVRDDKEQSSTRLGQLVAEHGENWERIDRELKTFPGAAQYNWGLIKDLNLTAAWSLEDTKRLYHCINTGMSASDSVRYIGTKVMYQYTMSHESKADMVTRVCREEFVSPGCIDWAKVSKLTGLDQRECLETCELDDGKERWIYDAETFRWDDANRMTDFIKANYPGSSTVNYRAVSNYLWVKLEDCIHMHNLLQGKLRWTDDVIKRVTQMRSQGHKCAYIAKQLSPTLGPKRVSYACCNHTRKHNPISEEEKQQIKELVDKYVGKVPAKEVLLRVKRESASWNQDILAIAHSIHQWHPYYKDRIAGMDLTDIADRILSGKHVVILRGGLKLKPTSS</sequence>
<name>A0A9W7Y311_9FUNG</name>
<dbReference type="AlphaFoldDB" id="A0A9W7Y311"/>
<dbReference type="Proteomes" id="UP001149813">
    <property type="component" value="Unassembled WGS sequence"/>
</dbReference>
<reference evidence="1" key="1">
    <citation type="submission" date="2022-07" db="EMBL/GenBank/DDBJ databases">
        <title>Phylogenomic reconstructions and comparative analyses of Kickxellomycotina fungi.</title>
        <authorList>
            <person name="Reynolds N.K."/>
            <person name="Stajich J.E."/>
            <person name="Barry K."/>
            <person name="Grigoriev I.V."/>
            <person name="Crous P."/>
            <person name="Smith M.E."/>
        </authorList>
    </citation>
    <scope>NUCLEOTIDE SEQUENCE</scope>
    <source>
        <strain evidence="1">NBRC 32514</strain>
    </source>
</reference>
<evidence type="ECO:0000313" key="1">
    <source>
        <dbReference type="EMBL" id="KAJ1723770.1"/>
    </source>
</evidence>
<organism evidence="1 2">
    <name type="scientific">Coemansia erecta</name>
    <dbReference type="NCBI Taxonomy" id="147472"/>
    <lineage>
        <taxon>Eukaryota</taxon>
        <taxon>Fungi</taxon>
        <taxon>Fungi incertae sedis</taxon>
        <taxon>Zoopagomycota</taxon>
        <taxon>Kickxellomycotina</taxon>
        <taxon>Kickxellomycetes</taxon>
        <taxon>Kickxellales</taxon>
        <taxon>Kickxellaceae</taxon>
        <taxon>Coemansia</taxon>
    </lineage>
</organism>
<gene>
    <name evidence="1" type="ORF">LPJ53_001938</name>
</gene>
<dbReference type="OrthoDB" id="2143914at2759"/>